<dbReference type="AlphaFoldDB" id="A0A6A6IBQ5"/>
<accession>A0A6A6IBQ5</accession>
<dbReference type="Proteomes" id="UP000800094">
    <property type="component" value="Unassembled WGS sequence"/>
</dbReference>
<sequence>MSTRNRPLRDFNELQDFLLPALAGSYCEICGVRVTTDASDWDLRCPAHSFVGLTEEMFVGACAYRMQNIFREHLIALGRESDYSLMRYSAVGERLADCRIFKNMCIYSLWHLASCARRFLLLGNPLSPVEEVFEVEIATHAYLSYKHHLFVVAMRSGVAYALDITGVQFGPGWPLLKEWSAYRAERVLRVLGCWPLGTQRRLGEFGRKRWWMR</sequence>
<reference evidence="1" key="1">
    <citation type="journal article" date="2020" name="Stud. Mycol.">
        <title>101 Dothideomycetes genomes: a test case for predicting lifestyles and emergence of pathogens.</title>
        <authorList>
            <person name="Haridas S."/>
            <person name="Albert R."/>
            <person name="Binder M."/>
            <person name="Bloem J."/>
            <person name="Labutti K."/>
            <person name="Salamov A."/>
            <person name="Andreopoulos B."/>
            <person name="Baker S."/>
            <person name="Barry K."/>
            <person name="Bills G."/>
            <person name="Bluhm B."/>
            <person name="Cannon C."/>
            <person name="Castanera R."/>
            <person name="Culley D."/>
            <person name="Daum C."/>
            <person name="Ezra D."/>
            <person name="Gonzalez J."/>
            <person name="Henrissat B."/>
            <person name="Kuo A."/>
            <person name="Liang C."/>
            <person name="Lipzen A."/>
            <person name="Lutzoni F."/>
            <person name="Magnuson J."/>
            <person name="Mondo S."/>
            <person name="Nolan M."/>
            <person name="Ohm R."/>
            <person name="Pangilinan J."/>
            <person name="Park H.-J."/>
            <person name="Ramirez L."/>
            <person name="Alfaro M."/>
            <person name="Sun H."/>
            <person name="Tritt A."/>
            <person name="Yoshinaga Y."/>
            <person name="Zwiers L.-H."/>
            <person name="Turgeon B."/>
            <person name="Goodwin S."/>
            <person name="Spatafora J."/>
            <person name="Crous P."/>
            <person name="Grigoriev I."/>
        </authorList>
    </citation>
    <scope>NUCLEOTIDE SEQUENCE</scope>
    <source>
        <strain evidence="1">CBS 122368</strain>
    </source>
</reference>
<keyword evidence="2" id="KW-1185">Reference proteome</keyword>
<name>A0A6A6IBQ5_9PLEO</name>
<organism evidence="1 2">
    <name type="scientific">Trematosphaeria pertusa</name>
    <dbReference type="NCBI Taxonomy" id="390896"/>
    <lineage>
        <taxon>Eukaryota</taxon>
        <taxon>Fungi</taxon>
        <taxon>Dikarya</taxon>
        <taxon>Ascomycota</taxon>
        <taxon>Pezizomycotina</taxon>
        <taxon>Dothideomycetes</taxon>
        <taxon>Pleosporomycetidae</taxon>
        <taxon>Pleosporales</taxon>
        <taxon>Massarineae</taxon>
        <taxon>Trematosphaeriaceae</taxon>
        <taxon>Trematosphaeria</taxon>
    </lineage>
</organism>
<dbReference type="OrthoDB" id="3791448at2759"/>
<proteinExistence type="predicted"/>
<evidence type="ECO:0000313" key="2">
    <source>
        <dbReference type="Proteomes" id="UP000800094"/>
    </source>
</evidence>
<dbReference type="GeneID" id="54586863"/>
<protein>
    <submittedName>
        <fullName evidence="1">Uncharacterized protein</fullName>
    </submittedName>
</protein>
<dbReference type="RefSeq" id="XP_033682502.1">
    <property type="nucleotide sequence ID" value="XM_033833533.1"/>
</dbReference>
<evidence type="ECO:0000313" key="1">
    <source>
        <dbReference type="EMBL" id="KAF2247498.1"/>
    </source>
</evidence>
<dbReference type="EMBL" id="ML987197">
    <property type="protein sequence ID" value="KAF2247498.1"/>
    <property type="molecule type" value="Genomic_DNA"/>
</dbReference>
<gene>
    <name evidence="1" type="ORF">BU26DRAFT_566470</name>
</gene>